<keyword evidence="9" id="KW-0862">Zinc</keyword>
<evidence type="ECO:0000256" key="10">
    <source>
        <dbReference type="ARBA" id="ARBA00023316"/>
    </source>
</evidence>
<dbReference type="InterPro" id="IPR036505">
    <property type="entry name" value="Amidase/PGRP_sf"/>
</dbReference>
<dbReference type="FunFam" id="3.40.80.10:FF:000002">
    <property type="entry name" value="1,6-anhydro-N-acetylmuramyl-L-alanine amidase"/>
    <property type="match status" value="1"/>
</dbReference>
<dbReference type="InterPro" id="IPR051206">
    <property type="entry name" value="NAMLAA_amidase_2"/>
</dbReference>
<keyword evidence="15" id="KW-1185">Reference proteome</keyword>
<dbReference type="EMBL" id="QRAP01000002">
    <property type="protein sequence ID" value="RDK95868.1"/>
    <property type="molecule type" value="Genomic_DNA"/>
</dbReference>
<protein>
    <recommendedName>
        <fullName evidence="11">1,6-anhydro-N-acetylmuramyl-L-alanine amidase AmpD</fullName>
        <ecNumber evidence="5">3.5.1.28</ecNumber>
    </recommendedName>
    <alternativeName>
        <fullName evidence="12">N-acetylmuramoyl-L-alanine amidase</fullName>
    </alternativeName>
</protein>
<comment type="caution">
    <text evidence="14">The sequence shown here is derived from an EMBL/GenBank/DDBJ whole genome shotgun (WGS) entry which is preliminary data.</text>
</comment>
<dbReference type="GO" id="GO:0046872">
    <property type="term" value="F:metal ion binding"/>
    <property type="evidence" value="ECO:0007669"/>
    <property type="project" value="UniProtKB-KW"/>
</dbReference>
<evidence type="ECO:0000256" key="8">
    <source>
        <dbReference type="ARBA" id="ARBA00022801"/>
    </source>
</evidence>
<accession>A0A370R1R5</accession>
<evidence type="ECO:0000256" key="12">
    <source>
        <dbReference type="ARBA" id="ARBA00042615"/>
    </source>
</evidence>
<dbReference type="SUPFAM" id="SSF55846">
    <property type="entry name" value="N-acetylmuramoyl-L-alanine amidase-like"/>
    <property type="match status" value="1"/>
</dbReference>
<comment type="subcellular location">
    <subcellularLocation>
        <location evidence="3">Cytoplasm</location>
    </subcellularLocation>
</comment>
<comment type="catalytic activity">
    <reaction evidence="1">
        <text>Hydrolyzes the link between N-acetylmuramoyl residues and L-amino acid residues in certain cell-wall glycopeptides.</text>
        <dbReference type="EC" id="3.5.1.28"/>
    </reaction>
</comment>
<organism evidence="14 15">
    <name type="scientific">Enterobacillus tribolii</name>
    <dbReference type="NCBI Taxonomy" id="1487935"/>
    <lineage>
        <taxon>Bacteria</taxon>
        <taxon>Pseudomonadati</taxon>
        <taxon>Pseudomonadota</taxon>
        <taxon>Gammaproteobacteria</taxon>
        <taxon>Enterobacterales</taxon>
        <taxon>Hafniaceae</taxon>
        <taxon>Enterobacillus</taxon>
    </lineage>
</organism>
<evidence type="ECO:0000256" key="4">
    <source>
        <dbReference type="ARBA" id="ARBA00007553"/>
    </source>
</evidence>
<dbReference type="GO" id="GO:0071555">
    <property type="term" value="P:cell wall organization"/>
    <property type="evidence" value="ECO:0007669"/>
    <property type="project" value="UniProtKB-KW"/>
</dbReference>
<dbReference type="GO" id="GO:0008745">
    <property type="term" value="F:N-acetylmuramoyl-L-alanine amidase activity"/>
    <property type="evidence" value="ECO:0007669"/>
    <property type="project" value="UniProtKB-EC"/>
</dbReference>
<dbReference type="PANTHER" id="PTHR30417:SF4">
    <property type="entry name" value="1,6-ANHYDRO-N-ACETYLMURAMYL-L-ALANINE AMIDASE AMPD"/>
    <property type="match status" value="1"/>
</dbReference>
<feature type="domain" description="N-acetylmuramoyl-L-alanine amidase" evidence="13">
    <location>
        <begin position="16"/>
        <end position="166"/>
    </location>
</feature>
<dbReference type="OrthoDB" id="9794842at2"/>
<evidence type="ECO:0000259" key="13">
    <source>
        <dbReference type="SMART" id="SM00644"/>
    </source>
</evidence>
<gene>
    <name evidence="14" type="ORF">C8D90_102351</name>
</gene>
<evidence type="ECO:0000256" key="1">
    <source>
        <dbReference type="ARBA" id="ARBA00001561"/>
    </source>
</evidence>
<dbReference type="CDD" id="cd06583">
    <property type="entry name" value="PGRP"/>
    <property type="match status" value="1"/>
</dbReference>
<evidence type="ECO:0000313" key="15">
    <source>
        <dbReference type="Proteomes" id="UP000254848"/>
    </source>
</evidence>
<dbReference type="GO" id="GO:0009253">
    <property type="term" value="P:peptidoglycan catabolic process"/>
    <property type="evidence" value="ECO:0007669"/>
    <property type="project" value="InterPro"/>
</dbReference>
<keyword evidence="8" id="KW-0378">Hydrolase</keyword>
<dbReference type="SMART" id="SM00644">
    <property type="entry name" value="Ami_2"/>
    <property type="match status" value="1"/>
</dbReference>
<sequence>MQLDNGWIRGVKRVPSPHFDERPEGEQPSLLVVHNISLPPGEFGGPYIDQLFTGTLQAEDHPFFAEIQHLRVSAHCLIRRDGQIVQYVPFDKRAWHAGVSSFEGRERCNDFSIGIELEGTDTLPFTGAQYQALTAISVLLLRHYPITPQRITGHSDIAPGRKTDPGPAFCWEAYQRQLNNCLALTVARESEHE</sequence>
<name>A0A370R1R5_9GAMM</name>
<comment type="cofactor">
    <cofactor evidence="2">
        <name>Zn(2+)</name>
        <dbReference type="ChEBI" id="CHEBI:29105"/>
    </cofactor>
</comment>
<dbReference type="AlphaFoldDB" id="A0A370R1R5"/>
<dbReference type="Pfam" id="PF01510">
    <property type="entry name" value="Amidase_2"/>
    <property type="match status" value="1"/>
</dbReference>
<evidence type="ECO:0000256" key="9">
    <source>
        <dbReference type="ARBA" id="ARBA00022833"/>
    </source>
</evidence>
<reference evidence="14 15" key="1">
    <citation type="submission" date="2018-07" db="EMBL/GenBank/DDBJ databases">
        <title>Genomic Encyclopedia of Type Strains, Phase IV (KMG-IV): sequencing the most valuable type-strain genomes for metagenomic binning, comparative biology and taxonomic classification.</title>
        <authorList>
            <person name="Goeker M."/>
        </authorList>
    </citation>
    <scope>NUCLEOTIDE SEQUENCE [LARGE SCALE GENOMIC DNA]</scope>
    <source>
        <strain evidence="14 15">DSM 103736</strain>
    </source>
</reference>
<evidence type="ECO:0000256" key="2">
    <source>
        <dbReference type="ARBA" id="ARBA00001947"/>
    </source>
</evidence>
<evidence type="ECO:0000256" key="3">
    <source>
        <dbReference type="ARBA" id="ARBA00004496"/>
    </source>
</evidence>
<evidence type="ECO:0000256" key="5">
    <source>
        <dbReference type="ARBA" id="ARBA00011901"/>
    </source>
</evidence>
<dbReference type="NCBIfam" id="NF008758">
    <property type="entry name" value="PRK11789.1"/>
    <property type="match status" value="1"/>
</dbReference>
<keyword evidence="6" id="KW-0963">Cytoplasm</keyword>
<evidence type="ECO:0000256" key="11">
    <source>
        <dbReference type="ARBA" id="ARBA00039257"/>
    </source>
</evidence>
<dbReference type="GO" id="GO:0005737">
    <property type="term" value="C:cytoplasm"/>
    <property type="evidence" value="ECO:0007669"/>
    <property type="project" value="UniProtKB-SubCell"/>
</dbReference>
<keyword evidence="7" id="KW-0479">Metal-binding</keyword>
<keyword evidence="10" id="KW-0961">Cell wall biogenesis/degradation</keyword>
<evidence type="ECO:0000256" key="6">
    <source>
        <dbReference type="ARBA" id="ARBA00022490"/>
    </source>
</evidence>
<dbReference type="GO" id="GO:0009254">
    <property type="term" value="P:peptidoglycan turnover"/>
    <property type="evidence" value="ECO:0007669"/>
    <property type="project" value="TreeGrafter"/>
</dbReference>
<dbReference type="Proteomes" id="UP000254848">
    <property type="component" value="Unassembled WGS sequence"/>
</dbReference>
<dbReference type="RefSeq" id="WP_115457599.1">
    <property type="nucleotide sequence ID" value="NZ_QRAP01000002.1"/>
</dbReference>
<dbReference type="Gene3D" id="3.40.80.10">
    <property type="entry name" value="Peptidoglycan recognition protein-like"/>
    <property type="match status" value="1"/>
</dbReference>
<dbReference type="PANTHER" id="PTHR30417">
    <property type="entry name" value="N-ACETYLMURAMOYL-L-ALANINE AMIDASE AMID"/>
    <property type="match status" value="1"/>
</dbReference>
<proteinExistence type="inferred from homology"/>
<dbReference type="EC" id="3.5.1.28" evidence="5"/>
<dbReference type="InterPro" id="IPR002502">
    <property type="entry name" value="Amidase_domain"/>
</dbReference>
<evidence type="ECO:0000313" key="14">
    <source>
        <dbReference type="EMBL" id="RDK95868.1"/>
    </source>
</evidence>
<comment type="similarity">
    <text evidence="4">Belongs to the N-acetylmuramoyl-L-alanine amidase 2 family.</text>
</comment>
<evidence type="ECO:0000256" key="7">
    <source>
        <dbReference type="ARBA" id="ARBA00022723"/>
    </source>
</evidence>